<evidence type="ECO:0000313" key="1">
    <source>
        <dbReference type="EMBL" id="SVP88393.1"/>
    </source>
</evidence>
<dbReference type="EMBL" id="UIVT01000001">
    <property type="protein sequence ID" value="SVP88393.1"/>
    <property type="molecule type" value="Genomic_DNA"/>
</dbReference>
<sequence length="237" mass="27260">MGNEPEINSDDELLGLLDAFSGNFSSQFNLDSGTLLNEYTKYGIFKDEKPSDSQGEFNNSSQYLDFISTLKNLSDAHTSHEYIRYLFVKDKPQTSNNINFSRSEFFDDTVKHYEVLVHKKPYNMIDKCTLREIEGVPGVADTDNLTVKTVNSVVVNSDILQHNVSSEVFHVNYGSNNYVQLSVMHHSVRKLKINEDNEDLFPSTFLVEIKCFGNLELEFYKNRINTTSKLLYKFVKF</sequence>
<dbReference type="EMBL" id="UIVS01000001">
    <property type="protein sequence ID" value="SVP89561.1"/>
    <property type="molecule type" value="Genomic_DNA"/>
</dbReference>
<accession>A0A3B0N086</accession>
<reference evidence="2" key="1">
    <citation type="submission" date="2018-07" db="EMBL/GenBank/DDBJ databases">
        <authorList>
            <person name="Quirk P.G."/>
            <person name="Krulwich T.A."/>
        </authorList>
    </citation>
    <scope>NUCLEOTIDE SEQUENCE</scope>
    <source>
        <strain evidence="2">Anand</strain>
    </source>
</reference>
<protein>
    <submittedName>
        <fullName evidence="2">Uncharacterized protein</fullName>
    </submittedName>
</protein>
<proteinExistence type="predicted"/>
<gene>
    <name evidence="1" type="ORF">TAT_000025700</name>
    <name evidence="2" type="ORF">TAV_000025600</name>
</gene>
<name>A0A3B0N086_THEAN</name>
<dbReference type="VEuPathDB" id="PiroplasmaDB:TA19420"/>
<organism evidence="2">
    <name type="scientific">Theileria annulata</name>
    <dbReference type="NCBI Taxonomy" id="5874"/>
    <lineage>
        <taxon>Eukaryota</taxon>
        <taxon>Sar</taxon>
        <taxon>Alveolata</taxon>
        <taxon>Apicomplexa</taxon>
        <taxon>Aconoidasida</taxon>
        <taxon>Piroplasmida</taxon>
        <taxon>Theileriidae</taxon>
        <taxon>Theileria</taxon>
    </lineage>
</organism>
<evidence type="ECO:0000313" key="2">
    <source>
        <dbReference type="EMBL" id="SVP89561.1"/>
    </source>
</evidence>
<dbReference type="AlphaFoldDB" id="A0A3B0N086"/>